<keyword evidence="3" id="KW-0560">Oxidoreductase</keyword>
<dbReference type="GO" id="GO:0005506">
    <property type="term" value="F:iron ion binding"/>
    <property type="evidence" value="ECO:0007669"/>
    <property type="project" value="InterPro"/>
</dbReference>
<evidence type="ECO:0000313" key="4">
    <source>
        <dbReference type="EMBL" id="AKM10800.1"/>
    </source>
</evidence>
<dbReference type="PANTHER" id="PTHR12117:SF0">
    <property type="entry name" value="PROLYL 3-HYDROXYLASE OGFOD1"/>
    <property type="match status" value="1"/>
</dbReference>
<dbReference type="GO" id="GO:0031543">
    <property type="term" value="F:peptidyl-proline dioxygenase activity"/>
    <property type="evidence" value="ECO:0007669"/>
    <property type="project" value="TreeGrafter"/>
</dbReference>
<dbReference type="SMART" id="SM00702">
    <property type="entry name" value="P4Hc"/>
    <property type="match status" value="1"/>
</dbReference>
<dbReference type="Proteomes" id="UP000035287">
    <property type="component" value="Chromosome"/>
</dbReference>
<dbReference type="GO" id="GO:0005737">
    <property type="term" value="C:cytoplasm"/>
    <property type="evidence" value="ECO:0007669"/>
    <property type="project" value="TreeGrafter"/>
</dbReference>
<reference evidence="4 5" key="1">
    <citation type="submission" date="2015-06" db="EMBL/GenBank/DDBJ databases">
        <authorList>
            <person name="Zeng Y."/>
            <person name="Huang Y."/>
        </authorList>
    </citation>
    <scope>NUCLEOTIDE SEQUENCE [LARGE SCALE GENOMIC DNA]</scope>
    <source>
        <strain evidence="4 5">PQ-2</strain>
    </source>
</reference>
<dbReference type="KEGG" id="cna:AB433_13830"/>
<evidence type="ECO:0000256" key="1">
    <source>
        <dbReference type="ARBA" id="ARBA00001961"/>
    </source>
</evidence>
<sequence length="252" mass="28431">MKLEAWECEVSLFQLSDGADIDSLRAEFERRGFVEMAPFLNADSAAVLERHLGVRSDWLEVFNSGAKDYEISASEFKVLSDAQKEKLERLIGEAAGTGFQYRYRSLRVPDHANDRKGDHSVLNDFARFMSSAQVQTFFHQLGLPQTVDFADMHATAYDPGHFLTAHDDDVEGKNRHAAYVLSLSRDWRIEHGGLLAFHSSDEQAAEMYVPRFNALRLFKVPRLHSVSQVSTFAPGPRLSITGWLRATGGQFF</sequence>
<dbReference type="InterPro" id="IPR006620">
    <property type="entry name" value="Pro_4_hyd_alph"/>
</dbReference>
<evidence type="ECO:0000313" key="5">
    <source>
        <dbReference type="Proteomes" id="UP000035287"/>
    </source>
</evidence>
<comment type="cofactor">
    <cofactor evidence="1">
        <name>L-ascorbate</name>
        <dbReference type="ChEBI" id="CHEBI:38290"/>
    </cofactor>
</comment>
<evidence type="ECO:0000256" key="3">
    <source>
        <dbReference type="ARBA" id="ARBA00023002"/>
    </source>
</evidence>
<dbReference type="PATRIC" id="fig|1348774.3.peg.2908"/>
<evidence type="ECO:0000256" key="2">
    <source>
        <dbReference type="ARBA" id="ARBA00022964"/>
    </source>
</evidence>
<keyword evidence="2" id="KW-0223">Dioxygenase</keyword>
<keyword evidence="5" id="KW-1185">Reference proteome</keyword>
<accession>A0A0G3XGY7</accession>
<dbReference type="GO" id="GO:0006449">
    <property type="term" value="P:regulation of translational termination"/>
    <property type="evidence" value="ECO:0007669"/>
    <property type="project" value="TreeGrafter"/>
</dbReference>
<dbReference type="Pfam" id="PF13661">
    <property type="entry name" value="2OG-FeII_Oxy_4"/>
    <property type="match status" value="1"/>
</dbReference>
<proteinExistence type="predicted"/>
<dbReference type="AlphaFoldDB" id="A0A0G3XGY7"/>
<dbReference type="GO" id="GO:0031418">
    <property type="term" value="F:L-ascorbic acid binding"/>
    <property type="evidence" value="ECO:0007669"/>
    <property type="project" value="InterPro"/>
</dbReference>
<dbReference type="InterPro" id="IPR051842">
    <property type="entry name" value="uS12_prolyl_hydroxylase"/>
</dbReference>
<organism evidence="4 5">
    <name type="scientific">Croceicoccus naphthovorans</name>
    <dbReference type="NCBI Taxonomy" id="1348774"/>
    <lineage>
        <taxon>Bacteria</taxon>
        <taxon>Pseudomonadati</taxon>
        <taxon>Pseudomonadota</taxon>
        <taxon>Alphaproteobacteria</taxon>
        <taxon>Sphingomonadales</taxon>
        <taxon>Erythrobacteraceae</taxon>
        <taxon>Croceicoccus</taxon>
    </lineage>
</organism>
<dbReference type="OrthoDB" id="9783171at2"/>
<gene>
    <name evidence="4" type="ORF">AB433_13830</name>
</gene>
<name>A0A0G3XGY7_9SPHN</name>
<dbReference type="RefSeq" id="WP_047821785.1">
    <property type="nucleotide sequence ID" value="NZ_CP011770.1"/>
</dbReference>
<dbReference type="STRING" id="1348774.AB433_13830"/>
<dbReference type="EMBL" id="CP011770">
    <property type="protein sequence ID" value="AKM10800.1"/>
    <property type="molecule type" value="Genomic_DNA"/>
</dbReference>
<dbReference type="Gene3D" id="2.60.120.620">
    <property type="entry name" value="q2cbj1_9rhob like domain"/>
    <property type="match status" value="1"/>
</dbReference>
<dbReference type="PANTHER" id="PTHR12117">
    <property type="entry name" value="HISTONE ACETYLTRANSFERASE COMPLEX"/>
    <property type="match status" value="1"/>
</dbReference>
<protein>
    <submittedName>
        <fullName evidence="4">Uncharacterized protein</fullName>
    </submittedName>
</protein>
<dbReference type="InterPro" id="IPR039558">
    <property type="entry name" value="TPA1/OFD1_N"/>
</dbReference>